<gene>
    <name evidence="3" type="ORF">J2S70_001216</name>
</gene>
<sequence>MARTVTHNTRSVWEDMRVWKRLVAVLALVCTGGYIFADAWDIVPGPFTNTPKPADPKPYPTIQHVSPTAPAPLADVTGTPPSSEPVSELIASLESDSRNTGAISVVVADSLTGEPIATWGADRPAVPASNMKIVTAVAALHALGPETTLPTIASLSGTTVHLIGGGDVLLAGGAGEETATTGRAGLADLAADTASQLQDRGVSLVNIAVDSSLFTGPQYHRDIEGVDRSYVMELRPIAVDRGRVDGVGYLANPDLVAGEAFAESLRDQGIEVTTVERSSAPADAAELARVESAPVREIVDYMLVTSDNSVAEVLGHLVGIESGLGGSFDGANEARMRVLADLGVGSEGAVLADSSGLSTSNRLTANLLLDLLNHTWECDACSLAALPSGLPVGALDGTLTQRFHGTDIEGQVRAKTGTLVRAISLAGYMLTDSGYPLTFVILMDDLEPGTAPASRVLQDEFLDALAKL</sequence>
<dbReference type="PANTHER" id="PTHR30023:SF0">
    <property type="entry name" value="PENICILLIN-SENSITIVE CARBOXYPEPTIDASE A"/>
    <property type="match status" value="1"/>
</dbReference>
<dbReference type="EC" id="3.4.21.-" evidence="3"/>
<name>A0ABT9NGV3_9ACTO</name>
<dbReference type="InterPro" id="IPR012338">
    <property type="entry name" value="Beta-lactam/transpept-like"/>
</dbReference>
<dbReference type="Gene3D" id="3.40.710.10">
    <property type="entry name" value="DD-peptidase/beta-lactamase superfamily"/>
    <property type="match status" value="2"/>
</dbReference>
<dbReference type="Proteomes" id="UP001243212">
    <property type="component" value="Unassembled WGS sequence"/>
</dbReference>
<evidence type="ECO:0000313" key="4">
    <source>
        <dbReference type="Proteomes" id="UP001243212"/>
    </source>
</evidence>
<evidence type="ECO:0000313" key="3">
    <source>
        <dbReference type="EMBL" id="MDP9806634.1"/>
    </source>
</evidence>
<dbReference type="Pfam" id="PF02113">
    <property type="entry name" value="Peptidase_S13"/>
    <property type="match status" value="2"/>
</dbReference>
<proteinExistence type="inferred from homology"/>
<dbReference type="EMBL" id="JAUSQX010000001">
    <property type="protein sequence ID" value="MDP9806634.1"/>
    <property type="molecule type" value="Genomic_DNA"/>
</dbReference>
<dbReference type="InterPro" id="IPR000667">
    <property type="entry name" value="Peptidase_S13"/>
</dbReference>
<comment type="similarity">
    <text evidence="1">Belongs to the peptidase S13 family.</text>
</comment>
<comment type="caution">
    <text evidence="3">The sequence shown here is derived from an EMBL/GenBank/DDBJ whole genome shotgun (WGS) entry which is preliminary data.</text>
</comment>
<keyword evidence="3" id="KW-0121">Carboxypeptidase</keyword>
<keyword evidence="2 3" id="KW-0378">Hydrolase</keyword>
<evidence type="ECO:0000256" key="1">
    <source>
        <dbReference type="ARBA" id="ARBA00006096"/>
    </source>
</evidence>
<dbReference type="NCBIfam" id="TIGR00666">
    <property type="entry name" value="PBP4"/>
    <property type="match status" value="1"/>
</dbReference>
<dbReference type="RefSeq" id="WP_307682845.1">
    <property type="nucleotide sequence ID" value="NZ_JAUSQX010000001.1"/>
</dbReference>
<dbReference type="PRINTS" id="PR00922">
    <property type="entry name" value="DADACBPTASE3"/>
</dbReference>
<evidence type="ECO:0000256" key="2">
    <source>
        <dbReference type="ARBA" id="ARBA00022801"/>
    </source>
</evidence>
<dbReference type="PANTHER" id="PTHR30023">
    <property type="entry name" value="D-ALANYL-D-ALANINE CARBOXYPEPTIDASE"/>
    <property type="match status" value="1"/>
</dbReference>
<dbReference type="EC" id="3.4.16.4" evidence="3"/>
<keyword evidence="3" id="KW-0645">Protease</keyword>
<keyword evidence="4" id="KW-1185">Reference proteome</keyword>
<accession>A0ABT9NGV3</accession>
<dbReference type="GO" id="GO:0009002">
    <property type="term" value="F:serine-type D-Ala-D-Ala carboxypeptidase activity"/>
    <property type="evidence" value="ECO:0007669"/>
    <property type="project" value="UniProtKB-EC"/>
</dbReference>
<protein>
    <submittedName>
        <fullName evidence="3">D-alanyl-D-alanine carboxypeptidase/D-alanyl-D-alanine-endopeptidase (Penicillin-binding protein 4)</fullName>
        <ecNumber evidence="3">3.4.16.4</ecNumber>
        <ecNumber evidence="3">3.4.21.-</ecNumber>
    </submittedName>
</protein>
<organism evidence="3 4">
    <name type="scientific">Trueperella bonasi</name>
    <dbReference type="NCBI Taxonomy" id="312286"/>
    <lineage>
        <taxon>Bacteria</taxon>
        <taxon>Bacillati</taxon>
        <taxon>Actinomycetota</taxon>
        <taxon>Actinomycetes</taxon>
        <taxon>Actinomycetales</taxon>
        <taxon>Actinomycetaceae</taxon>
        <taxon>Trueperella</taxon>
    </lineage>
</organism>
<reference evidence="3 4" key="1">
    <citation type="submission" date="2023-07" db="EMBL/GenBank/DDBJ databases">
        <title>Sequencing the genomes of 1000 actinobacteria strains.</title>
        <authorList>
            <person name="Klenk H.-P."/>
        </authorList>
    </citation>
    <scope>NUCLEOTIDE SEQUENCE [LARGE SCALE GENOMIC DNA]</scope>
    <source>
        <strain evidence="3 4">DSM 17163</strain>
    </source>
</reference>
<dbReference type="SUPFAM" id="SSF56601">
    <property type="entry name" value="beta-lactamase/transpeptidase-like"/>
    <property type="match status" value="1"/>
</dbReference>